<evidence type="ECO:0000313" key="7">
    <source>
        <dbReference type="EMBL" id="HDZ58245.1"/>
    </source>
</evidence>
<feature type="transmembrane region" description="Helical" evidence="6">
    <location>
        <begin position="214"/>
        <end position="236"/>
    </location>
</feature>
<dbReference type="InterPro" id="IPR002994">
    <property type="entry name" value="Surf1/Shy1"/>
</dbReference>
<protein>
    <recommendedName>
        <fullName evidence="6">SURF1-like protein</fullName>
    </recommendedName>
</protein>
<feature type="transmembrane region" description="Helical" evidence="6">
    <location>
        <begin position="12"/>
        <end position="34"/>
    </location>
</feature>
<keyword evidence="6" id="KW-1003">Cell membrane</keyword>
<organism evidence="7">
    <name type="scientific">Halopseudomonas xinjiangensis</name>
    <dbReference type="NCBI Taxonomy" id="487184"/>
    <lineage>
        <taxon>Bacteria</taxon>
        <taxon>Pseudomonadati</taxon>
        <taxon>Pseudomonadota</taxon>
        <taxon>Gammaproteobacteria</taxon>
        <taxon>Pseudomonadales</taxon>
        <taxon>Pseudomonadaceae</taxon>
        <taxon>Halopseudomonas</taxon>
    </lineage>
</organism>
<evidence type="ECO:0000256" key="3">
    <source>
        <dbReference type="ARBA" id="ARBA00022692"/>
    </source>
</evidence>
<comment type="similarity">
    <text evidence="2 6">Belongs to the SURF1 family.</text>
</comment>
<dbReference type="InterPro" id="IPR045214">
    <property type="entry name" value="Surf1/Surf4"/>
</dbReference>
<dbReference type="GO" id="GO:0005886">
    <property type="term" value="C:plasma membrane"/>
    <property type="evidence" value="ECO:0007669"/>
    <property type="project" value="UniProtKB-SubCell"/>
</dbReference>
<keyword evidence="5 6" id="KW-0472">Membrane</keyword>
<reference evidence="7" key="1">
    <citation type="journal article" date="2020" name="mSystems">
        <title>Genome- and Community-Level Interaction Insights into Carbon Utilization and Element Cycling Functions of Hydrothermarchaeota in Hydrothermal Sediment.</title>
        <authorList>
            <person name="Zhou Z."/>
            <person name="Liu Y."/>
            <person name="Xu W."/>
            <person name="Pan J."/>
            <person name="Luo Z.H."/>
            <person name="Li M."/>
        </authorList>
    </citation>
    <scope>NUCLEOTIDE SEQUENCE [LARGE SCALE GENOMIC DNA]</scope>
    <source>
        <strain evidence="7">HyVt-324</strain>
    </source>
</reference>
<gene>
    <name evidence="7" type="ORF">ENH64_17530</name>
</gene>
<dbReference type="PROSITE" id="PS50895">
    <property type="entry name" value="SURF1"/>
    <property type="match status" value="1"/>
</dbReference>
<dbReference type="AlphaFoldDB" id="A0A7V1FT86"/>
<dbReference type="CDD" id="cd06662">
    <property type="entry name" value="SURF1"/>
    <property type="match status" value="1"/>
</dbReference>
<evidence type="ECO:0000256" key="5">
    <source>
        <dbReference type="ARBA" id="ARBA00023136"/>
    </source>
</evidence>
<accession>A0A7V1FT86</accession>
<comment type="subcellular location">
    <subcellularLocation>
        <location evidence="6">Cell membrane</location>
        <topology evidence="6">Multi-pass membrane protein</topology>
    </subcellularLocation>
    <subcellularLocation>
        <location evidence="1">Membrane</location>
    </subcellularLocation>
</comment>
<comment type="caution">
    <text evidence="7">The sequence shown here is derived from an EMBL/GenBank/DDBJ whole genome shotgun (WGS) entry which is preliminary data.</text>
</comment>
<dbReference type="Pfam" id="PF02104">
    <property type="entry name" value="SURF1"/>
    <property type="match status" value="1"/>
</dbReference>
<proteinExistence type="inferred from homology"/>
<name>A0A7V1FT86_9GAMM</name>
<evidence type="ECO:0000256" key="2">
    <source>
        <dbReference type="ARBA" id="ARBA00007165"/>
    </source>
</evidence>
<keyword evidence="4 6" id="KW-1133">Transmembrane helix</keyword>
<evidence type="ECO:0000256" key="1">
    <source>
        <dbReference type="ARBA" id="ARBA00004370"/>
    </source>
</evidence>
<dbReference type="PANTHER" id="PTHR23427">
    <property type="entry name" value="SURFEIT LOCUS PROTEIN"/>
    <property type="match status" value="1"/>
</dbReference>
<dbReference type="EMBL" id="DRFO01000043">
    <property type="protein sequence ID" value="HDZ58245.1"/>
    <property type="molecule type" value="Genomic_DNA"/>
</dbReference>
<dbReference type="Proteomes" id="UP000885703">
    <property type="component" value="Unassembled WGS sequence"/>
</dbReference>
<keyword evidence="3 6" id="KW-0812">Transmembrane</keyword>
<sequence>MPDVSKLPRRFAPGWLLSIFVVIFLPLLIGLGLWQLDRADQKREIQATMDAARASVPVPLGELLEDRRPAWRAVRLQGTYDPEHVWLLDNRTRAGHAGVEVLQPFLDNATGQWVIVNRGWLAWPDRREALVIEAPSQPLQLDAEVMPVAGEAFTLGTATIREGWPKLITSIDAESMKDQAQIVGPVWTTRLRSGSPSAYVLDWPALPTTASKHIGYAVQWFALAAALLILFIWAGLRPELTEDEQIEHDRT</sequence>
<dbReference type="PANTHER" id="PTHR23427:SF2">
    <property type="entry name" value="SURFEIT LOCUS PROTEIN 1"/>
    <property type="match status" value="1"/>
</dbReference>
<evidence type="ECO:0000256" key="6">
    <source>
        <dbReference type="RuleBase" id="RU363076"/>
    </source>
</evidence>
<evidence type="ECO:0000256" key="4">
    <source>
        <dbReference type="ARBA" id="ARBA00022989"/>
    </source>
</evidence>